<dbReference type="RefSeq" id="WP_264793458.1">
    <property type="nucleotide sequence ID" value="NZ_AP026867.1"/>
</dbReference>
<feature type="region of interest" description="Disordered" evidence="1">
    <location>
        <begin position="40"/>
        <end position="62"/>
    </location>
</feature>
<name>A0A916DUN0_9BACT</name>
<feature type="transmembrane region" description="Helical" evidence="2">
    <location>
        <begin position="89"/>
        <end position="110"/>
    </location>
</feature>
<feature type="region of interest" description="Disordered" evidence="1">
    <location>
        <begin position="1"/>
        <end position="27"/>
    </location>
</feature>
<dbReference type="AlphaFoldDB" id="A0A916DUN0"/>
<protein>
    <submittedName>
        <fullName evidence="3">Uncharacterized protein</fullName>
    </submittedName>
</protein>
<dbReference type="Proteomes" id="UP001060919">
    <property type="component" value="Chromosome"/>
</dbReference>
<proteinExistence type="predicted"/>
<keyword evidence="2" id="KW-1133">Transmembrane helix</keyword>
<feature type="compositionally biased region" description="Polar residues" evidence="1">
    <location>
        <begin position="1"/>
        <end position="10"/>
    </location>
</feature>
<evidence type="ECO:0000256" key="1">
    <source>
        <dbReference type="SAM" id="MobiDB-lite"/>
    </source>
</evidence>
<evidence type="ECO:0000256" key="2">
    <source>
        <dbReference type="SAM" id="Phobius"/>
    </source>
</evidence>
<organism evidence="3 4">
    <name type="scientific">Aureispira anguillae</name>
    <dbReference type="NCBI Taxonomy" id="2864201"/>
    <lineage>
        <taxon>Bacteria</taxon>
        <taxon>Pseudomonadati</taxon>
        <taxon>Bacteroidota</taxon>
        <taxon>Saprospiria</taxon>
        <taxon>Saprospirales</taxon>
        <taxon>Saprospiraceae</taxon>
        <taxon>Aureispira</taxon>
    </lineage>
</organism>
<sequence>MSLGTLSETRTLPLEAQNRSVDPLPTAPVVPAVQKDLVLPNTTTPTATPDTGLITKPQPTTEPMVVVTTTTTDPTTKPKPCGYCTAKSITGLAFQISVVILVLAVSFNLVKKAQ</sequence>
<evidence type="ECO:0000313" key="3">
    <source>
        <dbReference type="EMBL" id="BDS12386.1"/>
    </source>
</evidence>
<evidence type="ECO:0000313" key="4">
    <source>
        <dbReference type="Proteomes" id="UP001060919"/>
    </source>
</evidence>
<keyword evidence="2" id="KW-0812">Transmembrane</keyword>
<gene>
    <name evidence="3" type="ORF">AsAng_0031070</name>
</gene>
<accession>A0A916DUN0</accession>
<reference evidence="3" key="1">
    <citation type="submission" date="2022-09" db="EMBL/GenBank/DDBJ databases">
        <title>Aureispira anguillicida sp. nov., isolated from Leptocephalus of Japanese eel Anguilla japonica.</title>
        <authorList>
            <person name="Yuasa K."/>
            <person name="Mekata T."/>
            <person name="Ikunari K."/>
        </authorList>
    </citation>
    <scope>NUCLEOTIDE SEQUENCE</scope>
    <source>
        <strain evidence="3">EL160426</strain>
    </source>
</reference>
<dbReference type="EMBL" id="AP026867">
    <property type="protein sequence ID" value="BDS12386.1"/>
    <property type="molecule type" value="Genomic_DNA"/>
</dbReference>
<keyword evidence="2" id="KW-0472">Membrane</keyword>
<dbReference type="KEGG" id="aup:AsAng_0031070"/>
<keyword evidence="4" id="KW-1185">Reference proteome</keyword>